<keyword evidence="2" id="KW-1185">Reference proteome</keyword>
<sequence>MVHFTCDLCGKDITSSGEDRFVVKMEAFPGFDPNEIKEEDLEDDPMEAVSDMIQRDEAFGPLDHESADDACRRKGFRFDLCPSCHGKFLRDPLGKSHANVFDFSKN</sequence>
<name>A0ABT6F9H0_9BACT</name>
<reference evidence="1 2" key="1">
    <citation type="submission" date="2023-03" db="EMBL/GenBank/DDBJ databases">
        <title>Paludisphaera mucosa sp. nov. a novel planctomycete from northern fen.</title>
        <authorList>
            <person name="Ivanova A."/>
        </authorList>
    </citation>
    <scope>NUCLEOTIDE SEQUENCE [LARGE SCALE GENOMIC DNA]</scope>
    <source>
        <strain evidence="1 2">Pla2</strain>
    </source>
</reference>
<dbReference type="EMBL" id="JARRAG010000002">
    <property type="protein sequence ID" value="MDG3004239.1"/>
    <property type="molecule type" value="Genomic_DNA"/>
</dbReference>
<evidence type="ECO:0000313" key="2">
    <source>
        <dbReference type="Proteomes" id="UP001216907"/>
    </source>
</evidence>
<organism evidence="1 2">
    <name type="scientific">Paludisphaera mucosa</name>
    <dbReference type="NCBI Taxonomy" id="3030827"/>
    <lineage>
        <taxon>Bacteria</taxon>
        <taxon>Pseudomonadati</taxon>
        <taxon>Planctomycetota</taxon>
        <taxon>Planctomycetia</taxon>
        <taxon>Isosphaerales</taxon>
        <taxon>Isosphaeraceae</taxon>
        <taxon>Paludisphaera</taxon>
    </lineage>
</organism>
<evidence type="ECO:0000313" key="1">
    <source>
        <dbReference type="EMBL" id="MDG3004239.1"/>
    </source>
</evidence>
<proteinExistence type="predicted"/>
<dbReference type="RefSeq" id="WP_277860600.1">
    <property type="nucleotide sequence ID" value="NZ_JARRAG010000002.1"/>
</dbReference>
<gene>
    <name evidence="1" type="ORF">PZE19_10665</name>
</gene>
<accession>A0ABT6F9H0</accession>
<protein>
    <submittedName>
        <fullName evidence="1">Uncharacterized protein</fullName>
    </submittedName>
</protein>
<comment type="caution">
    <text evidence="1">The sequence shown here is derived from an EMBL/GenBank/DDBJ whole genome shotgun (WGS) entry which is preliminary data.</text>
</comment>
<dbReference type="Proteomes" id="UP001216907">
    <property type="component" value="Unassembled WGS sequence"/>
</dbReference>